<keyword evidence="3 5" id="KW-1133">Transmembrane helix</keyword>
<proteinExistence type="predicted"/>
<dbReference type="EMBL" id="JADGJD010000623">
    <property type="protein sequence ID" value="KAJ3049588.1"/>
    <property type="molecule type" value="Genomic_DNA"/>
</dbReference>
<organism evidence="6 7">
    <name type="scientific">Rhizophlyctis rosea</name>
    <dbReference type="NCBI Taxonomy" id="64517"/>
    <lineage>
        <taxon>Eukaryota</taxon>
        <taxon>Fungi</taxon>
        <taxon>Fungi incertae sedis</taxon>
        <taxon>Chytridiomycota</taxon>
        <taxon>Chytridiomycota incertae sedis</taxon>
        <taxon>Chytridiomycetes</taxon>
        <taxon>Rhizophlyctidales</taxon>
        <taxon>Rhizophlyctidaceae</taxon>
        <taxon>Rhizophlyctis</taxon>
    </lineage>
</organism>
<comment type="caution">
    <text evidence="6">The sequence shown here is derived from an EMBL/GenBank/DDBJ whole genome shotgun (WGS) entry which is preliminary data.</text>
</comment>
<keyword evidence="7" id="KW-1185">Reference proteome</keyword>
<dbReference type="GO" id="GO:0016020">
    <property type="term" value="C:membrane"/>
    <property type="evidence" value="ECO:0007669"/>
    <property type="project" value="UniProtKB-SubCell"/>
</dbReference>
<feature type="transmembrane region" description="Helical" evidence="5">
    <location>
        <begin position="94"/>
        <end position="117"/>
    </location>
</feature>
<comment type="subcellular location">
    <subcellularLocation>
        <location evidence="1">Membrane</location>
        <topology evidence="1">Multi-pass membrane protein</topology>
    </subcellularLocation>
</comment>
<evidence type="ECO:0008006" key="8">
    <source>
        <dbReference type="Google" id="ProtNLM"/>
    </source>
</evidence>
<evidence type="ECO:0000313" key="7">
    <source>
        <dbReference type="Proteomes" id="UP001212841"/>
    </source>
</evidence>
<evidence type="ECO:0000313" key="6">
    <source>
        <dbReference type="EMBL" id="KAJ3049588.1"/>
    </source>
</evidence>
<evidence type="ECO:0000256" key="1">
    <source>
        <dbReference type="ARBA" id="ARBA00004141"/>
    </source>
</evidence>
<dbReference type="Pfam" id="PF04479">
    <property type="entry name" value="RTA1"/>
    <property type="match status" value="1"/>
</dbReference>
<feature type="transmembrane region" description="Helical" evidence="5">
    <location>
        <begin position="250"/>
        <end position="269"/>
    </location>
</feature>
<name>A0AAD5SAJ9_9FUNG</name>
<dbReference type="Proteomes" id="UP001212841">
    <property type="component" value="Unassembled WGS sequence"/>
</dbReference>
<evidence type="ECO:0000256" key="5">
    <source>
        <dbReference type="SAM" id="Phobius"/>
    </source>
</evidence>
<feature type="transmembrane region" description="Helical" evidence="5">
    <location>
        <begin position="173"/>
        <end position="197"/>
    </location>
</feature>
<sequence length="293" mass="32050">MSQNGPQLPPNLIFPPGTDLAPNGIPWEYTAFGYNPSVPASIVAAVIFFVIGLLHAWRTARFRTLYMVPMTVGCFMETVGYIARIFSRNKPNSIPLYATQFGLIVIAPILFAASIYMVLSRIIQHVSPRHSPVRPGLIATVFVGFDIVSFLVQCAGAGVLMGSNDMNIKEIGFKLLIAGLALQVIFFAGFVVLSFIFERRATAAGYNKGGWKKLLYALYFASICVLIRSVFRVVEFSGGFKSEIAKDEKLLYTLDFMMMVLAVSIWLVVHPGPALAGPDADERDGSGAYEMSA</sequence>
<keyword evidence="2 5" id="KW-0812">Transmembrane</keyword>
<dbReference type="InterPro" id="IPR007568">
    <property type="entry name" value="RTA1"/>
</dbReference>
<gene>
    <name evidence="6" type="ORF">HK097_009441</name>
</gene>
<keyword evidence="4 5" id="KW-0472">Membrane</keyword>
<evidence type="ECO:0000256" key="2">
    <source>
        <dbReference type="ARBA" id="ARBA00022692"/>
    </source>
</evidence>
<reference evidence="6" key="1">
    <citation type="submission" date="2020-05" db="EMBL/GenBank/DDBJ databases">
        <title>Phylogenomic resolution of chytrid fungi.</title>
        <authorList>
            <person name="Stajich J.E."/>
            <person name="Amses K."/>
            <person name="Simmons R."/>
            <person name="Seto K."/>
            <person name="Myers J."/>
            <person name="Bonds A."/>
            <person name="Quandt C.A."/>
            <person name="Barry K."/>
            <person name="Liu P."/>
            <person name="Grigoriev I."/>
            <person name="Longcore J.E."/>
            <person name="James T.Y."/>
        </authorList>
    </citation>
    <scope>NUCLEOTIDE SEQUENCE</scope>
    <source>
        <strain evidence="6">JEL0318</strain>
    </source>
</reference>
<evidence type="ECO:0000256" key="3">
    <source>
        <dbReference type="ARBA" id="ARBA00022989"/>
    </source>
</evidence>
<protein>
    <recommendedName>
        <fullName evidence="8">RTA1-like protein</fullName>
    </recommendedName>
</protein>
<feature type="transmembrane region" description="Helical" evidence="5">
    <location>
        <begin position="38"/>
        <end position="57"/>
    </location>
</feature>
<dbReference type="AlphaFoldDB" id="A0AAD5SAJ9"/>
<accession>A0AAD5SAJ9</accession>
<feature type="transmembrane region" description="Helical" evidence="5">
    <location>
        <begin position="217"/>
        <end position="238"/>
    </location>
</feature>
<evidence type="ECO:0000256" key="4">
    <source>
        <dbReference type="ARBA" id="ARBA00023136"/>
    </source>
</evidence>
<feature type="transmembrane region" description="Helical" evidence="5">
    <location>
        <begin position="137"/>
        <end position="161"/>
    </location>
</feature>
<dbReference type="PANTHER" id="PTHR31465:SF1">
    <property type="entry name" value="PROTEIN RTA1-RELATED"/>
    <property type="match status" value="1"/>
</dbReference>
<dbReference type="PANTHER" id="PTHR31465">
    <property type="entry name" value="PROTEIN RTA1-RELATED"/>
    <property type="match status" value="1"/>
</dbReference>